<dbReference type="AlphaFoldDB" id="Q4SYT3"/>
<protein>
    <submittedName>
        <fullName evidence="1">(spotted green pufferfish) hypothetical protein</fullName>
    </submittedName>
</protein>
<sequence>MDSMSGLGIPQCCGNVSVLQQKWCTSSNLSPRRTCPRQTCPGGVTHMGGHTGECPGSRTFHIHI</sequence>
<evidence type="ECO:0000313" key="1">
    <source>
        <dbReference type="EMBL" id="CAF94199.1"/>
    </source>
</evidence>
<proteinExistence type="predicted"/>
<dbReference type="EMBL" id="CAAE01011959">
    <property type="protein sequence ID" value="CAF94199.1"/>
    <property type="molecule type" value="Genomic_DNA"/>
</dbReference>
<comment type="caution">
    <text evidence="1">The sequence shown here is derived from an EMBL/GenBank/DDBJ whole genome shotgun (WGS) entry which is preliminary data.</text>
</comment>
<accession>Q4SYT3</accession>
<organism evidence="1">
    <name type="scientific">Tetraodon nigroviridis</name>
    <name type="common">Spotted green pufferfish</name>
    <name type="synonym">Chelonodon nigroviridis</name>
    <dbReference type="NCBI Taxonomy" id="99883"/>
    <lineage>
        <taxon>Eukaryota</taxon>
        <taxon>Metazoa</taxon>
        <taxon>Chordata</taxon>
        <taxon>Craniata</taxon>
        <taxon>Vertebrata</taxon>
        <taxon>Euteleostomi</taxon>
        <taxon>Actinopterygii</taxon>
        <taxon>Neopterygii</taxon>
        <taxon>Teleostei</taxon>
        <taxon>Neoteleostei</taxon>
        <taxon>Acanthomorphata</taxon>
        <taxon>Eupercaria</taxon>
        <taxon>Tetraodontiformes</taxon>
        <taxon>Tetradontoidea</taxon>
        <taxon>Tetraodontidae</taxon>
        <taxon>Tetraodon</taxon>
    </lineage>
</organism>
<reference evidence="1" key="1">
    <citation type="journal article" date="2004" name="Nature">
        <title>Genome duplication in the teleost fish Tetraodon nigroviridis reveals the early vertebrate proto-karyotype.</title>
        <authorList>
            <person name="Jaillon O."/>
            <person name="Aury J.-M."/>
            <person name="Brunet F."/>
            <person name="Petit J.-L."/>
            <person name="Stange-Thomann N."/>
            <person name="Mauceli E."/>
            <person name="Bouneau L."/>
            <person name="Fischer C."/>
            <person name="Ozouf-Costaz C."/>
            <person name="Bernot A."/>
            <person name="Nicaud S."/>
            <person name="Jaffe D."/>
            <person name="Fisher S."/>
            <person name="Lutfalla G."/>
            <person name="Dossat C."/>
            <person name="Segurens B."/>
            <person name="Dasilva C."/>
            <person name="Salanoubat M."/>
            <person name="Levy M."/>
            <person name="Boudet N."/>
            <person name="Castellano S."/>
            <person name="Anthouard V."/>
            <person name="Jubin C."/>
            <person name="Castelli V."/>
            <person name="Katinka M."/>
            <person name="Vacherie B."/>
            <person name="Biemont C."/>
            <person name="Skalli Z."/>
            <person name="Cattolico L."/>
            <person name="Poulain J."/>
            <person name="De Berardinis V."/>
            <person name="Cruaud C."/>
            <person name="Duprat S."/>
            <person name="Brottier P."/>
            <person name="Coutanceau J.-P."/>
            <person name="Gouzy J."/>
            <person name="Parra G."/>
            <person name="Lardier G."/>
            <person name="Chapple C."/>
            <person name="McKernan K.J."/>
            <person name="McEwan P."/>
            <person name="Bosak S."/>
            <person name="Kellis M."/>
            <person name="Volff J.-N."/>
            <person name="Guigo R."/>
            <person name="Zody M.C."/>
            <person name="Mesirov J."/>
            <person name="Lindblad-Toh K."/>
            <person name="Birren B."/>
            <person name="Nusbaum C."/>
            <person name="Kahn D."/>
            <person name="Robinson-Rechavi M."/>
            <person name="Laudet V."/>
            <person name="Schachter V."/>
            <person name="Quetier F."/>
            <person name="Saurin W."/>
            <person name="Scarpelli C."/>
            <person name="Wincker P."/>
            <person name="Lander E.S."/>
            <person name="Weissenbach J."/>
            <person name="Roest Crollius H."/>
        </authorList>
    </citation>
    <scope>NUCLEOTIDE SEQUENCE [LARGE SCALE GENOMIC DNA]</scope>
</reference>
<dbReference type="KEGG" id="tng:GSTEN00010179G001"/>
<gene>
    <name evidence="1" type="ORF">GSTENG00010179001</name>
</gene>
<name>Q4SYT3_TETNG</name>
<reference evidence="1" key="2">
    <citation type="submission" date="2004-02" db="EMBL/GenBank/DDBJ databases">
        <authorList>
            <consortium name="Genoscope"/>
            <consortium name="Whitehead Institute Centre for Genome Research"/>
        </authorList>
    </citation>
    <scope>NUCLEOTIDE SEQUENCE</scope>
</reference>